<reference evidence="2" key="1">
    <citation type="submission" date="2018-07" db="EMBL/GenBank/DDBJ databases">
        <authorList>
            <person name="Kim H."/>
        </authorList>
    </citation>
    <scope>NUCLEOTIDE SEQUENCE [LARGE SCALE GENOMIC DNA]</scope>
    <source>
        <strain evidence="2">F02</strain>
    </source>
</reference>
<dbReference type="AlphaFoldDB" id="A0A345D9E1"/>
<protein>
    <submittedName>
        <fullName evidence="1">Uncharacterized protein</fullName>
    </submittedName>
</protein>
<proteinExistence type="predicted"/>
<evidence type="ECO:0000313" key="1">
    <source>
        <dbReference type="EMBL" id="AXF84979.1"/>
    </source>
</evidence>
<dbReference type="Proteomes" id="UP000252182">
    <property type="component" value="Chromosome"/>
</dbReference>
<dbReference type="RefSeq" id="WP_114562224.1">
    <property type="nucleotide sequence ID" value="NZ_CP031124.1"/>
</dbReference>
<dbReference type="KEGG" id="hyf:DTO96_100696"/>
<accession>A0A345D9E1</accession>
<dbReference type="EMBL" id="CP031124">
    <property type="protein sequence ID" value="AXF84979.1"/>
    <property type="molecule type" value="Genomic_DNA"/>
</dbReference>
<sequence>MLQAENVHIYQIYYDDASFQALDAGFIPLDNRSNERPDWSEYWPIQRFLRTHALKEDDYYAFLSPKFELKTQLNAAQLMQFIQENHRAEVDAFIVTPFWDQAAFFQNIFEQGDFWHPDLMAVSQAFLQRIGHPTDLSALVSHGQNTVFCNYIVAKPRFWYRWMALVEQLFNIAEASPEDELGRHLTLGTRHNDQYSYPFKVFIQERLATLILATEAFNVVSCPLYHLPTLIDVFESNRSALLDCDAHKQAFVRTGHVVFEQAYRDSRRVVQQALDQSALSSAV</sequence>
<dbReference type="OrthoDB" id="101857at2"/>
<keyword evidence="2" id="KW-1185">Reference proteome</keyword>
<organism evidence="1 2">
    <name type="scientific">Ephemeroptericola cinctiostellae</name>
    <dbReference type="NCBI Taxonomy" id="2268024"/>
    <lineage>
        <taxon>Bacteria</taxon>
        <taxon>Pseudomonadati</taxon>
        <taxon>Pseudomonadota</taxon>
        <taxon>Betaproteobacteria</taxon>
        <taxon>Burkholderiales</taxon>
        <taxon>Burkholderiaceae</taxon>
        <taxon>Ephemeroptericola</taxon>
    </lineage>
</organism>
<evidence type="ECO:0000313" key="2">
    <source>
        <dbReference type="Proteomes" id="UP000252182"/>
    </source>
</evidence>
<name>A0A345D9E1_9BURK</name>
<gene>
    <name evidence="1" type="ORF">DTO96_100696</name>
</gene>